<dbReference type="GO" id="GO:0019843">
    <property type="term" value="F:rRNA binding"/>
    <property type="evidence" value="ECO:0007669"/>
    <property type="project" value="UniProtKB-KW"/>
</dbReference>
<evidence type="ECO:0000256" key="4">
    <source>
        <dbReference type="ARBA" id="ARBA00022980"/>
    </source>
</evidence>
<gene>
    <name evidence="6" type="ORF">S06H3_20691</name>
</gene>
<organism evidence="6">
    <name type="scientific">marine sediment metagenome</name>
    <dbReference type="NCBI Taxonomy" id="412755"/>
    <lineage>
        <taxon>unclassified sequences</taxon>
        <taxon>metagenomes</taxon>
        <taxon>ecological metagenomes</taxon>
    </lineage>
</organism>
<comment type="caution">
    <text evidence="6">The sequence shown here is derived from an EMBL/GenBank/DDBJ whole genome shotgun (WGS) entry which is preliminary data.</text>
</comment>
<dbReference type="PANTHER" id="PTHR10744">
    <property type="entry name" value="40S RIBOSOMAL PROTEIN S11 FAMILY MEMBER"/>
    <property type="match status" value="1"/>
</dbReference>
<reference evidence="6" key="1">
    <citation type="journal article" date="2014" name="Front. Microbiol.">
        <title>High frequency of phylogenetically diverse reductive dehalogenase-homologous genes in deep subseafloor sedimentary metagenomes.</title>
        <authorList>
            <person name="Kawai M."/>
            <person name="Futagami T."/>
            <person name="Toyoda A."/>
            <person name="Takaki Y."/>
            <person name="Nishi S."/>
            <person name="Hori S."/>
            <person name="Arai W."/>
            <person name="Tsubouchi T."/>
            <person name="Morono Y."/>
            <person name="Uchiyama I."/>
            <person name="Ito T."/>
            <person name="Fujiyama A."/>
            <person name="Inagaki F."/>
            <person name="Takami H."/>
        </authorList>
    </citation>
    <scope>NUCLEOTIDE SEQUENCE</scope>
    <source>
        <strain evidence="6">Expedition CK06-06</strain>
    </source>
</reference>
<dbReference type="NCBIfam" id="TIGR03630">
    <property type="entry name" value="uS17_arch"/>
    <property type="match status" value="1"/>
</dbReference>
<evidence type="ECO:0008006" key="7">
    <source>
        <dbReference type="Google" id="ProtNLM"/>
    </source>
</evidence>
<evidence type="ECO:0000256" key="2">
    <source>
        <dbReference type="ARBA" id="ARBA00022730"/>
    </source>
</evidence>
<evidence type="ECO:0000256" key="3">
    <source>
        <dbReference type="ARBA" id="ARBA00022884"/>
    </source>
</evidence>
<dbReference type="SUPFAM" id="SSF50249">
    <property type="entry name" value="Nucleic acid-binding proteins"/>
    <property type="match status" value="1"/>
</dbReference>
<dbReference type="GO" id="GO:0003735">
    <property type="term" value="F:structural constituent of ribosome"/>
    <property type="evidence" value="ECO:0007669"/>
    <property type="project" value="InterPro"/>
</dbReference>
<keyword evidence="2" id="KW-0699">rRNA-binding</keyword>
<dbReference type="CDD" id="cd00364">
    <property type="entry name" value="Ribosomal_uS17"/>
    <property type="match status" value="1"/>
</dbReference>
<sequence length="105" mass="11932">MVGMGIKPPKERCSDPKCPFHGTLSVRGRTFEGVVVSDKMSRAVTIEMERMQVIPKYERYERRTSKLHAHNPPCIAARTGDRVKIMECRRLSKTKSFVVVQKLGA</sequence>
<evidence type="ECO:0000256" key="1">
    <source>
        <dbReference type="ARBA" id="ARBA00010254"/>
    </source>
</evidence>
<dbReference type="InterPro" id="IPR012340">
    <property type="entry name" value="NA-bd_OB-fold"/>
</dbReference>
<dbReference type="NCBIfam" id="NF006345">
    <property type="entry name" value="PRK08572.1"/>
    <property type="match status" value="1"/>
</dbReference>
<keyword evidence="4" id="KW-0689">Ribosomal protein</keyword>
<dbReference type="PANTHER" id="PTHR10744:SF9">
    <property type="entry name" value="40S RIBOSOMAL PROTEIN S11-RELATED"/>
    <property type="match status" value="1"/>
</dbReference>
<accession>X1L922</accession>
<keyword evidence="5" id="KW-0687">Ribonucleoprotein</keyword>
<dbReference type="Gene3D" id="2.40.50.1000">
    <property type="match status" value="1"/>
</dbReference>
<proteinExistence type="inferred from homology"/>
<dbReference type="InterPro" id="IPR019978">
    <property type="entry name" value="Ribosomal_uS17_archaeal"/>
</dbReference>
<dbReference type="Pfam" id="PF00366">
    <property type="entry name" value="Ribosomal_S17"/>
    <property type="match status" value="1"/>
</dbReference>
<evidence type="ECO:0000313" key="6">
    <source>
        <dbReference type="EMBL" id="GAI15827.1"/>
    </source>
</evidence>
<protein>
    <recommendedName>
        <fullName evidence="7">30S ribosomal protein S17</fullName>
    </recommendedName>
</protein>
<dbReference type="InterPro" id="IPR000266">
    <property type="entry name" value="Ribosomal_uS17"/>
</dbReference>
<comment type="similarity">
    <text evidence="1">Belongs to the universal ribosomal protein uS17 family.</text>
</comment>
<keyword evidence="3" id="KW-0694">RNA-binding</keyword>
<dbReference type="PRINTS" id="PR00973">
    <property type="entry name" value="RIBOSOMALS17"/>
</dbReference>
<dbReference type="GO" id="GO:0006412">
    <property type="term" value="P:translation"/>
    <property type="evidence" value="ECO:0007669"/>
    <property type="project" value="InterPro"/>
</dbReference>
<dbReference type="InterPro" id="IPR028333">
    <property type="entry name" value="Ribosomal_uS17_arc/euk"/>
</dbReference>
<name>X1L922_9ZZZZ</name>
<evidence type="ECO:0000256" key="5">
    <source>
        <dbReference type="ARBA" id="ARBA00023274"/>
    </source>
</evidence>
<dbReference type="HAMAP" id="MF_01345_A">
    <property type="entry name" value="Ribosomal_uS17_A"/>
    <property type="match status" value="1"/>
</dbReference>
<dbReference type="EMBL" id="BARV01010750">
    <property type="protein sequence ID" value="GAI15827.1"/>
    <property type="molecule type" value="Genomic_DNA"/>
</dbReference>
<dbReference type="GO" id="GO:0022627">
    <property type="term" value="C:cytosolic small ribosomal subunit"/>
    <property type="evidence" value="ECO:0007669"/>
    <property type="project" value="TreeGrafter"/>
</dbReference>
<dbReference type="AlphaFoldDB" id="X1L922"/>